<reference evidence="1 2" key="2">
    <citation type="journal article" date="2022" name="Mol. Ecol. Resour.">
        <title>The genomes of chicory, endive, great burdock and yacon provide insights into Asteraceae paleo-polyploidization history and plant inulin production.</title>
        <authorList>
            <person name="Fan W."/>
            <person name="Wang S."/>
            <person name="Wang H."/>
            <person name="Wang A."/>
            <person name="Jiang F."/>
            <person name="Liu H."/>
            <person name="Zhao H."/>
            <person name="Xu D."/>
            <person name="Zhang Y."/>
        </authorList>
    </citation>
    <scope>NUCLEOTIDE SEQUENCE [LARGE SCALE GENOMIC DNA]</scope>
    <source>
        <strain evidence="2">cv. Niubang</strain>
    </source>
</reference>
<dbReference type="EMBL" id="CM042051">
    <property type="protein sequence ID" value="KAI3727473.1"/>
    <property type="molecule type" value="Genomic_DNA"/>
</dbReference>
<evidence type="ECO:0000313" key="1">
    <source>
        <dbReference type="EMBL" id="KAI3727473.1"/>
    </source>
</evidence>
<gene>
    <name evidence="1" type="ORF">L6452_16088</name>
</gene>
<name>A0ACB9BZU6_ARCLA</name>
<accession>A0ACB9BZU6</accession>
<sequence>MVLLFEFKEACKPICKLHKVDPDELMPPNNSLKKISSVVKILCHLHHDQLRVVFHVSERVRKAISTRNVVPTEHWPFARSKNSYVWALRPIHRGVWTSSISENGSSGVFHSNNAIEESDRKILNGRKIETCCVSDYGRKRHRLLLHRLFALSTVRKALELERLAFKAGPRIHTLRPIHRGVWTSSRSENAIEESDRKIINGRKIEPCCVSDYGRKQHRLPLYRLFALSTVRKALTSRQTKQIIPVVKVIFSIP</sequence>
<evidence type="ECO:0000313" key="2">
    <source>
        <dbReference type="Proteomes" id="UP001055879"/>
    </source>
</evidence>
<dbReference type="Proteomes" id="UP001055879">
    <property type="component" value="Linkage Group LG05"/>
</dbReference>
<keyword evidence="2" id="KW-1185">Reference proteome</keyword>
<reference evidence="2" key="1">
    <citation type="journal article" date="2022" name="Mol. Ecol. Resour.">
        <title>The genomes of chicory, endive, great burdock and yacon provide insights into Asteraceae palaeo-polyploidization history and plant inulin production.</title>
        <authorList>
            <person name="Fan W."/>
            <person name="Wang S."/>
            <person name="Wang H."/>
            <person name="Wang A."/>
            <person name="Jiang F."/>
            <person name="Liu H."/>
            <person name="Zhao H."/>
            <person name="Xu D."/>
            <person name="Zhang Y."/>
        </authorList>
    </citation>
    <scope>NUCLEOTIDE SEQUENCE [LARGE SCALE GENOMIC DNA]</scope>
    <source>
        <strain evidence="2">cv. Niubang</strain>
    </source>
</reference>
<comment type="caution">
    <text evidence="1">The sequence shown here is derived from an EMBL/GenBank/DDBJ whole genome shotgun (WGS) entry which is preliminary data.</text>
</comment>
<proteinExistence type="predicted"/>
<organism evidence="1 2">
    <name type="scientific">Arctium lappa</name>
    <name type="common">Greater burdock</name>
    <name type="synonym">Lappa major</name>
    <dbReference type="NCBI Taxonomy" id="4217"/>
    <lineage>
        <taxon>Eukaryota</taxon>
        <taxon>Viridiplantae</taxon>
        <taxon>Streptophyta</taxon>
        <taxon>Embryophyta</taxon>
        <taxon>Tracheophyta</taxon>
        <taxon>Spermatophyta</taxon>
        <taxon>Magnoliopsida</taxon>
        <taxon>eudicotyledons</taxon>
        <taxon>Gunneridae</taxon>
        <taxon>Pentapetalae</taxon>
        <taxon>asterids</taxon>
        <taxon>campanulids</taxon>
        <taxon>Asterales</taxon>
        <taxon>Asteraceae</taxon>
        <taxon>Carduoideae</taxon>
        <taxon>Cardueae</taxon>
        <taxon>Arctiinae</taxon>
        <taxon>Arctium</taxon>
    </lineage>
</organism>
<protein>
    <submittedName>
        <fullName evidence="1">Uncharacterized protein</fullName>
    </submittedName>
</protein>